<accession>A0AAD6EA85</accession>
<keyword evidence="3" id="KW-0539">Nucleus</keyword>
<name>A0AAD6EA85_9EURO</name>
<dbReference type="InterPro" id="IPR016160">
    <property type="entry name" value="Ald_DH_CS_CYS"/>
</dbReference>
<evidence type="ECO:0000256" key="1">
    <source>
        <dbReference type="ARBA" id="ARBA00009986"/>
    </source>
</evidence>
<dbReference type="Proteomes" id="UP001213799">
    <property type="component" value="Unassembled WGS sequence"/>
</dbReference>
<evidence type="ECO:0000313" key="10">
    <source>
        <dbReference type="EMBL" id="KAJ5607280.1"/>
    </source>
</evidence>
<dbReference type="Pfam" id="PF00171">
    <property type="entry name" value="Aldedh"/>
    <property type="match status" value="1"/>
</dbReference>
<dbReference type="SUPFAM" id="SSF53720">
    <property type="entry name" value="ALDH-like"/>
    <property type="match status" value="1"/>
</dbReference>
<dbReference type="InterPro" id="IPR016163">
    <property type="entry name" value="Ald_DH_C"/>
</dbReference>
<feature type="active site" evidence="6">
    <location>
        <position position="247"/>
    </location>
</feature>
<protein>
    <recommendedName>
        <fullName evidence="4">aldehyde dehydrogenase (NAD(+))</fullName>
        <ecNumber evidence="4">1.2.1.3</ecNumber>
    </recommendedName>
</protein>
<dbReference type="AlphaFoldDB" id="A0AAD6EA85"/>
<dbReference type="InterPro" id="IPR044086">
    <property type="entry name" value="LUC3-like"/>
</dbReference>
<dbReference type="Gene3D" id="3.40.605.10">
    <property type="entry name" value="Aldehyde Dehydrogenase, Chain A, domain 1"/>
    <property type="match status" value="1"/>
</dbReference>
<comment type="catalytic activity">
    <reaction evidence="5">
        <text>an aldehyde + NAD(+) + H2O = a carboxylate + NADH + 2 H(+)</text>
        <dbReference type="Rhea" id="RHEA:16185"/>
        <dbReference type="ChEBI" id="CHEBI:15377"/>
        <dbReference type="ChEBI" id="CHEBI:15378"/>
        <dbReference type="ChEBI" id="CHEBI:17478"/>
        <dbReference type="ChEBI" id="CHEBI:29067"/>
        <dbReference type="ChEBI" id="CHEBI:57540"/>
        <dbReference type="ChEBI" id="CHEBI:57945"/>
        <dbReference type="EC" id="1.2.1.3"/>
    </reaction>
</comment>
<dbReference type="InterPro" id="IPR015590">
    <property type="entry name" value="Aldehyde_DH_dom"/>
</dbReference>
<comment type="similarity">
    <text evidence="1 7">Belongs to the aldehyde dehydrogenase family.</text>
</comment>
<dbReference type="SMART" id="SM00906">
    <property type="entry name" value="Fungal_trans"/>
    <property type="match status" value="1"/>
</dbReference>
<sequence>MAESTLNFENFFNIIKGECQTSDTTTFSVDPSTESRLWDVPVATKQDVEDAVRSANEAFKSWSTTPFGERVDKILQWKHLYEPHIEDFTKLLIAECGKPRPVAAGEAKEILALFDHNVQLRMPEERIEDDTRIAITRHVPVGVVAAICPWNFPLVLSVGKILPALLTGCSIIVKPSPFTPYSALKMVELAQKVFPPGVVQIIGGDDSIGPALVQHPDISKVTFTGSSATGKRIMASAAATLKRVTLELGGNDPAIVYPDVDIEKTAPEVAQGCFVFCGQVCVATKRVYVHESIYEPFLKSMVDAVSRMEVGKADSPSTTMGPMQNKMQYEKVQDLVADSKAQGYKFALAPHPIEGEGYYISPSIVDNPPPTARIVMEEQFGPIVPVLKWSDERDVIAAANGTTSGLGASVWSADVSRAERVVKIFVSIVPASDVVSGNSSVIRELYDASPSPSSLTFSRSNLSDGTRSSCIQCLRAGNECILAGSRRGGDFSRFRRSHREQSSTPALSRANIGHGQHEQSRDDEKVIDDPIYAELTNPGDALQILAQLAANDSRVPNHPNDSTTFGHFPATPSAKQSGTDTAFNMGSQIESTQPPVLQSTLSETETLVIGVLGTDTVGRLIHHYAANYHTFCPLAPKQLLATTDPRGAAVDEPFLLTVLLTIASKDEPAYKDIHQHCWKYLKRHLLDILLATPSTLRVGSVEGLLLLAEWVPYMQLETCSYPNMFPRNLSAVEDNMAWSLIGQAVRHSYLLRLDKASFRETAIGESQELENRNLLAWIFVYISDRQISVRMGQSFWSRGPSLSTNFTANDFPSLRLRADAEHKYAHVLQATIELTQLLHNVHDTLYSCKERTTQMVRRGDYNRYLDDFRHSMSAWKDRWDGLEASPKLNCTLHIFKEYVRLYANSFAFQSLLSRAAHHTRPAGENRTATSGPRGAPSLFPRGIMSTAEGAYVLEAVDAARGILTITVQTSSQAQIRYMPFRFYVYTVYSAVFLYKADVFGTFVGTEHTEVANLVQHFIQVLEEAAISDCHIASRFASLLKRMWLPDGQCHSPKRTASSAAANHANVLSQHCELPQNTELLDDGIRHDFASSMQVPEPIQISTPYFNLFCPEFSTLESELVEYGLGSPDFPL</sequence>
<evidence type="ECO:0000256" key="4">
    <source>
        <dbReference type="ARBA" id="ARBA00024226"/>
    </source>
</evidence>
<evidence type="ECO:0000259" key="9">
    <source>
        <dbReference type="SMART" id="SM00906"/>
    </source>
</evidence>
<reference evidence="10" key="1">
    <citation type="journal article" date="2023" name="IMA Fungus">
        <title>Comparative genomic study of the Penicillium genus elucidates a diverse pangenome and 15 lateral gene transfer events.</title>
        <authorList>
            <person name="Petersen C."/>
            <person name="Sorensen T."/>
            <person name="Nielsen M.R."/>
            <person name="Sondergaard T.E."/>
            <person name="Sorensen J.L."/>
            <person name="Fitzpatrick D.A."/>
            <person name="Frisvad J.C."/>
            <person name="Nielsen K.L."/>
        </authorList>
    </citation>
    <scope>NUCLEOTIDE SEQUENCE</scope>
    <source>
        <strain evidence="10">IBT 12815</strain>
    </source>
</reference>
<dbReference type="Gene3D" id="3.40.309.10">
    <property type="entry name" value="Aldehyde Dehydrogenase, Chain A, domain 2"/>
    <property type="match status" value="1"/>
</dbReference>
<dbReference type="FunFam" id="3.40.605.10:FF:000007">
    <property type="entry name" value="NAD/NADP-dependent betaine aldehyde dehydrogenase"/>
    <property type="match status" value="1"/>
</dbReference>
<reference evidence="10" key="2">
    <citation type="submission" date="2023-01" db="EMBL/GenBank/DDBJ databases">
        <authorList>
            <person name="Petersen C."/>
        </authorList>
    </citation>
    <scope>NUCLEOTIDE SEQUENCE</scope>
    <source>
        <strain evidence="10">IBT 12815</strain>
    </source>
</reference>
<evidence type="ECO:0000256" key="5">
    <source>
        <dbReference type="ARBA" id="ARBA00049194"/>
    </source>
</evidence>
<dbReference type="EMBL" id="JAQJAE010000002">
    <property type="protein sequence ID" value="KAJ5607280.1"/>
    <property type="molecule type" value="Genomic_DNA"/>
</dbReference>
<dbReference type="GeneID" id="81585199"/>
<dbReference type="InterPro" id="IPR016161">
    <property type="entry name" value="Ald_DH/histidinol_DH"/>
</dbReference>
<evidence type="ECO:0000256" key="2">
    <source>
        <dbReference type="ARBA" id="ARBA00023002"/>
    </source>
</evidence>
<dbReference type="InterPro" id="IPR007219">
    <property type="entry name" value="XnlR_reg_dom"/>
</dbReference>
<dbReference type="RefSeq" id="XP_056754705.1">
    <property type="nucleotide sequence ID" value="XM_056894957.1"/>
</dbReference>
<proteinExistence type="inferred from homology"/>
<dbReference type="EC" id="1.2.1.3" evidence="4"/>
<keyword evidence="2 7" id="KW-0560">Oxidoreductase</keyword>
<dbReference type="PANTHER" id="PTHR11699">
    <property type="entry name" value="ALDEHYDE DEHYDROGENASE-RELATED"/>
    <property type="match status" value="1"/>
</dbReference>
<keyword evidence="11" id="KW-1185">Reference proteome</keyword>
<evidence type="ECO:0000256" key="3">
    <source>
        <dbReference type="ARBA" id="ARBA00023242"/>
    </source>
</evidence>
<dbReference type="GO" id="GO:0004029">
    <property type="term" value="F:aldehyde dehydrogenase (NAD+) activity"/>
    <property type="evidence" value="ECO:0007669"/>
    <property type="project" value="UniProtKB-EC"/>
</dbReference>
<feature type="domain" description="Xylanolytic transcriptional activator regulatory" evidence="9">
    <location>
        <begin position="737"/>
        <end position="813"/>
    </location>
</feature>
<dbReference type="InterPro" id="IPR029510">
    <property type="entry name" value="Ald_DH_CS_GLU"/>
</dbReference>
<dbReference type="CDD" id="cd12148">
    <property type="entry name" value="fungal_TF_MHR"/>
    <property type="match status" value="1"/>
</dbReference>
<evidence type="ECO:0000256" key="8">
    <source>
        <dbReference type="SAM" id="MobiDB-lite"/>
    </source>
</evidence>
<dbReference type="InterPro" id="IPR016162">
    <property type="entry name" value="Ald_DH_N"/>
</dbReference>
<evidence type="ECO:0000256" key="7">
    <source>
        <dbReference type="RuleBase" id="RU003345"/>
    </source>
</evidence>
<organism evidence="10 11">
    <name type="scientific">Penicillium hordei</name>
    <dbReference type="NCBI Taxonomy" id="40994"/>
    <lineage>
        <taxon>Eukaryota</taxon>
        <taxon>Fungi</taxon>
        <taxon>Dikarya</taxon>
        <taxon>Ascomycota</taxon>
        <taxon>Pezizomycotina</taxon>
        <taxon>Eurotiomycetes</taxon>
        <taxon>Eurotiomycetidae</taxon>
        <taxon>Eurotiales</taxon>
        <taxon>Aspergillaceae</taxon>
        <taxon>Penicillium</taxon>
    </lineage>
</organism>
<dbReference type="PROSITE" id="PS00687">
    <property type="entry name" value="ALDEHYDE_DEHYDR_GLU"/>
    <property type="match status" value="1"/>
</dbReference>
<dbReference type="CDD" id="cd07106">
    <property type="entry name" value="ALDH_AldA-AAD23400"/>
    <property type="match status" value="1"/>
</dbReference>
<evidence type="ECO:0000256" key="6">
    <source>
        <dbReference type="PROSITE-ProRule" id="PRU10007"/>
    </source>
</evidence>
<comment type="caution">
    <text evidence="10">The sequence shown here is derived from an EMBL/GenBank/DDBJ whole genome shotgun (WGS) entry which is preliminary data.</text>
</comment>
<dbReference type="GO" id="GO:0003677">
    <property type="term" value="F:DNA binding"/>
    <property type="evidence" value="ECO:0007669"/>
    <property type="project" value="InterPro"/>
</dbReference>
<dbReference type="GO" id="GO:0006351">
    <property type="term" value="P:DNA-templated transcription"/>
    <property type="evidence" value="ECO:0007669"/>
    <property type="project" value="InterPro"/>
</dbReference>
<evidence type="ECO:0000313" key="11">
    <source>
        <dbReference type="Proteomes" id="UP001213799"/>
    </source>
</evidence>
<dbReference type="GO" id="GO:0008270">
    <property type="term" value="F:zinc ion binding"/>
    <property type="evidence" value="ECO:0007669"/>
    <property type="project" value="InterPro"/>
</dbReference>
<feature type="region of interest" description="Disordered" evidence="8">
    <location>
        <begin position="491"/>
        <end position="525"/>
    </location>
</feature>
<dbReference type="PROSITE" id="PS00070">
    <property type="entry name" value="ALDEHYDE_DEHYDR_CYS"/>
    <property type="match status" value="1"/>
</dbReference>
<feature type="compositionally biased region" description="Basic and acidic residues" evidence="8">
    <location>
        <begin position="515"/>
        <end position="525"/>
    </location>
</feature>
<gene>
    <name evidence="10" type="ORF">N7537_003899</name>
</gene>